<dbReference type="AlphaFoldDB" id="A0A0E0CIR9"/>
<reference evidence="1" key="1">
    <citation type="submission" date="2015-04" db="UniProtKB">
        <authorList>
            <consortium name="EnsemblPlants"/>
        </authorList>
    </citation>
    <scope>IDENTIFICATION</scope>
</reference>
<dbReference type="HOGENOM" id="CLU_148295_0_0_1"/>
<evidence type="ECO:0000313" key="1">
    <source>
        <dbReference type="EnsemblPlants" id="OMERI02G12110.1"/>
    </source>
</evidence>
<dbReference type="Proteomes" id="UP000008021">
    <property type="component" value="Chromosome 2"/>
</dbReference>
<name>A0A0E0CIR9_9ORYZ</name>
<keyword evidence="2" id="KW-1185">Reference proteome</keyword>
<reference evidence="1" key="2">
    <citation type="submission" date="2018-05" db="EMBL/GenBank/DDBJ databases">
        <title>OmerRS3 (Oryza meridionalis Reference Sequence Version 3).</title>
        <authorList>
            <person name="Zhang J."/>
            <person name="Kudrna D."/>
            <person name="Lee S."/>
            <person name="Talag J."/>
            <person name="Welchert J."/>
            <person name="Wing R.A."/>
        </authorList>
    </citation>
    <scope>NUCLEOTIDE SEQUENCE [LARGE SCALE GENOMIC DNA]</scope>
    <source>
        <strain evidence="1">cv. OR44</strain>
    </source>
</reference>
<sequence>MEAEGIVKLRSLYASRRRVPGADLREREERESRAPALRWPECGDTGGISCSRSMRTRGGRWLVEKVREKAGTAQPRACLRRQREVAGERKGKVREWICLVEAKWVAQGLGRWRSGEEDRPVAGIGGERESSGLCLVWRKGEELAGYL</sequence>
<protein>
    <submittedName>
        <fullName evidence="1">Uncharacterized protein</fullName>
    </submittedName>
</protein>
<dbReference type="EnsemblPlants" id="OMERI02G12110.1">
    <property type="protein sequence ID" value="OMERI02G12110.1"/>
    <property type="gene ID" value="OMERI02G12110"/>
</dbReference>
<organism evidence="1">
    <name type="scientific">Oryza meridionalis</name>
    <dbReference type="NCBI Taxonomy" id="40149"/>
    <lineage>
        <taxon>Eukaryota</taxon>
        <taxon>Viridiplantae</taxon>
        <taxon>Streptophyta</taxon>
        <taxon>Embryophyta</taxon>
        <taxon>Tracheophyta</taxon>
        <taxon>Spermatophyta</taxon>
        <taxon>Magnoliopsida</taxon>
        <taxon>Liliopsida</taxon>
        <taxon>Poales</taxon>
        <taxon>Poaceae</taxon>
        <taxon>BOP clade</taxon>
        <taxon>Oryzoideae</taxon>
        <taxon>Oryzeae</taxon>
        <taxon>Oryzinae</taxon>
        <taxon>Oryza</taxon>
    </lineage>
</organism>
<accession>A0A0E0CIR9</accession>
<dbReference type="Gramene" id="OMERI02G12110.1">
    <property type="protein sequence ID" value="OMERI02G12110.1"/>
    <property type="gene ID" value="OMERI02G12110"/>
</dbReference>
<evidence type="ECO:0000313" key="2">
    <source>
        <dbReference type="Proteomes" id="UP000008021"/>
    </source>
</evidence>
<proteinExistence type="predicted"/>